<keyword evidence="2" id="KW-1185">Reference proteome</keyword>
<gene>
    <name evidence="1" type="ORF">BpHYR1_005826</name>
</gene>
<name>A0A3M7PHI7_BRAPC</name>
<evidence type="ECO:0000313" key="2">
    <source>
        <dbReference type="Proteomes" id="UP000276133"/>
    </source>
</evidence>
<evidence type="ECO:0000313" key="1">
    <source>
        <dbReference type="EMBL" id="RMZ98184.1"/>
    </source>
</evidence>
<proteinExistence type="predicted"/>
<protein>
    <submittedName>
        <fullName evidence="1">Uncharacterized protein</fullName>
    </submittedName>
</protein>
<accession>A0A3M7PHI7</accession>
<reference evidence="1 2" key="1">
    <citation type="journal article" date="2018" name="Sci. Rep.">
        <title>Genomic signatures of local adaptation to the degree of environmental predictability in rotifers.</title>
        <authorList>
            <person name="Franch-Gras L."/>
            <person name="Hahn C."/>
            <person name="Garcia-Roger E.M."/>
            <person name="Carmona M.J."/>
            <person name="Serra M."/>
            <person name="Gomez A."/>
        </authorList>
    </citation>
    <scope>NUCLEOTIDE SEQUENCE [LARGE SCALE GENOMIC DNA]</scope>
    <source>
        <strain evidence="1">HYR1</strain>
    </source>
</reference>
<sequence length="145" mass="16889">MDLVKLRQDIMALKELWVMKFDMVSMLVASELSLYKFMCCLFCLDQRSGCEVHFNSIATIQKHLNNFSKRNNLVLRQSFNSDRPADTSSVPPIKVQSDYFNIPNSQFSEFCRFIAEFCKISIKADMGIHYEGYSFIKEKSRRAES</sequence>
<organism evidence="1 2">
    <name type="scientific">Brachionus plicatilis</name>
    <name type="common">Marine rotifer</name>
    <name type="synonym">Brachionus muelleri</name>
    <dbReference type="NCBI Taxonomy" id="10195"/>
    <lineage>
        <taxon>Eukaryota</taxon>
        <taxon>Metazoa</taxon>
        <taxon>Spiralia</taxon>
        <taxon>Gnathifera</taxon>
        <taxon>Rotifera</taxon>
        <taxon>Eurotatoria</taxon>
        <taxon>Monogononta</taxon>
        <taxon>Pseudotrocha</taxon>
        <taxon>Ploima</taxon>
        <taxon>Brachionidae</taxon>
        <taxon>Brachionus</taxon>
    </lineage>
</organism>
<dbReference type="Proteomes" id="UP000276133">
    <property type="component" value="Unassembled WGS sequence"/>
</dbReference>
<dbReference type="EMBL" id="REGN01010931">
    <property type="protein sequence ID" value="RMZ98184.1"/>
    <property type="molecule type" value="Genomic_DNA"/>
</dbReference>
<comment type="caution">
    <text evidence="1">The sequence shown here is derived from an EMBL/GenBank/DDBJ whole genome shotgun (WGS) entry which is preliminary data.</text>
</comment>
<dbReference type="AlphaFoldDB" id="A0A3M7PHI7"/>